<name>A0AAF0URX7_SOLVR</name>
<evidence type="ECO:0000313" key="1">
    <source>
        <dbReference type="EMBL" id="WMV50021.1"/>
    </source>
</evidence>
<dbReference type="Proteomes" id="UP001234989">
    <property type="component" value="Chromosome 10"/>
</dbReference>
<dbReference type="PANTHER" id="PTHR46148:SF60">
    <property type="entry name" value="CHROMO DOMAIN-CONTAINING PROTEIN"/>
    <property type="match status" value="1"/>
</dbReference>
<sequence>ICAATDHSASLVGIVDQLGDSPFGVVHRRLAPSFSIVVQWVIGRHGTASRNFLAMRRLLFFSADLILSFRAQHTLTKGKVAYEFDLPNELAPFNLIFQVSMLKKCIGDPTSIIPLEGLGVHENLSCEEVLVEILDRQVKKLRNNEIASVKILWRNHLVEGATWEAKADMKSRYPHLFPSTPIQA</sequence>
<dbReference type="AlphaFoldDB" id="A0AAF0URX7"/>
<evidence type="ECO:0000313" key="2">
    <source>
        <dbReference type="Proteomes" id="UP001234989"/>
    </source>
</evidence>
<keyword evidence="2" id="KW-1185">Reference proteome</keyword>
<feature type="non-terminal residue" evidence="1">
    <location>
        <position position="1"/>
    </location>
</feature>
<reference evidence="1" key="1">
    <citation type="submission" date="2023-08" db="EMBL/GenBank/DDBJ databases">
        <title>A de novo genome assembly of Solanum verrucosum Schlechtendal, a Mexican diploid species geographically isolated from the other diploid A-genome species in potato relatives.</title>
        <authorList>
            <person name="Hosaka K."/>
        </authorList>
    </citation>
    <scope>NUCLEOTIDE SEQUENCE</scope>
    <source>
        <tissue evidence="1">Young leaves</tissue>
    </source>
</reference>
<organism evidence="1 2">
    <name type="scientific">Solanum verrucosum</name>
    <dbReference type="NCBI Taxonomy" id="315347"/>
    <lineage>
        <taxon>Eukaryota</taxon>
        <taxon>Viridiplantae</taxon>
        <taxon>Streptophyta</taxon>
        <taxon>Embryophyta</taxon>
        <taxon>Tracheophyta</taxon>
        <taxon>Spermatophyta</taxon>
        <taxon>Magnoliopsida</taxon>
        <taxon>eudicotyledons</taxon>
        <taxon>Gunneridae</taxon>
        <taxon>Pentapetalae</taxon>
        <taxon>asterids</taxon>
        <taxon>lamiids</taxon>
        <taxon>Solanales</taxon>
        <taxon>Solanaceae</taxon>
        <taxon>Solanoideae</taxon>
        <taxon>Solaneae</taxon>
        <taxon>Solanum</taxon>
    </lineage>
</organism>
<protein>
    <submittedName>
        <fullName evidence="1">Uncharacterized protein</fullName>
    </submittedName>
</protein>
<gene>
    <name evidence="1" type="ORF">MTR67_043406</name>
</gene>
<accession>A0AAF0URX7</accession>
<dbReference type="EMBL" id="CP133621">
    <property type="protein sequence ID" value="WMV50021.1"/>
    <property type="molecule type" value="Genomic_DNA"/>
</dbReference>
<dbReference type="PANTHER" id="PTHR46148">
    <property type="entry name" value="CHROMO DOMAIN-CONTAINING PROTEIN"/>
    <property type="match status" value="1"/>
</dbReference>
<proteinExistence type="predicted"/>